<keyword evidence="3" id="KW-1185">Reference proteome</keyword>
<feature type="region of interest" description="Disordered" evidence="1">
    <location>
        <begin position="62"/>
        <end position="91"/>
    </location>
</feature>
<feature type="region of interest" description="Disordered" evidence="1">
    <location>
        <begin position="452"/>
        <end position="525"/>
    </location>
</feature>
<evidence type="ECO:0000313" key="2">
    <source>
        <dbReference type="EMBL" id="KAF3529986.1"/>
    </source>
</evidence>
<feature type="compositionally biased region" description="Polar residues" evidence="1">
    <location>
        <begin position="617"/>
        <end position="629"/>
    </location>
</feature>
<feature type="compositionally biased region" description="Basic and acidic residues" evidence="1">
    <location>
        <begin position="631"/>
        <end position="645"/>
    </location>
</feature>
<evidence type="ECO:0000313" key="3">
    <source>
        <dbReference type="Proteomes" id="UP000266723"/>
    </source>
</evidence>
<feature type="compositionally biased region" description="Basic and acidic residues" evidence="1">
    <location>
        <begin position="82"/>
        <end position="91"/>
    </location>
</feature>
<dbReference type="PANTHER" id="PTHR31008">
    <property type="entry name" value="COP1-INTERACTING PROTEIN-RELATED"/>
    <property type="match status" value="1"/>
</dbReference>
<proteinExistence type="predicted"/>
<name>A0ABQ7BCW1_BRACR</name>
<feature type="compositionally biased region" description="Low complexity" evidence="1">
    <location>
        <begin position="418"/>
        <end position="429"/>
    </location>
</feature>
<dbReference type="Proteomes" id="UP000266723">
    <property type="component" value="Unassembled WGS sequence"/>
</dbReference>
<reference evidence="2 3" key="1">
    <citation type="journal article" date="2020" name="BMC Genomics">
        <title>Intraspecific diversification of the crop wild relative Brassica cretica Lam. using demographic model selection.</title>
        <authorList>
            <person name="Kioukis A."/>
            <person name="Michalopoulou V.A."/>
            <person name="Briers L."/>
            <person name="Pirintsos S."/>
            <person name="Studholme D.J."/>
            <person name="Pavlidis P."/>
            <person name="Sarris P.F."/>
        </authorList>
    </citation>
    <scope>NUCLEOTIDE SEQUENCE [LARGE SCALE GENOMIC DNA]</scope>
    <source>
        <strain evidence="3">cv. PFS-1207/04</strain>
    </source>
</reference>
<feature type="compositionally biased region" description="Polar residues" evidence="1">
    <location>
        <begin position="406"/>
        <end position="415"/>
    </location>
</feature>
<dbReference type="PANTHER" id="PTHR31008:SF4">
    <property type="entry name" value="COP1-INTERACTING PROTEIN 7"/>
    <property type="match status" value="1"/>
</dbReference>
<feature type="region of interest" description="Disordered" evidence="1">
    <location>
        <begin position="614"/>
        <end position="663"/>
    </location>
</feature>
<evidence type="ECO:0000256" key="1">
    <source>
        <dbReference type="SAM" id="MobiDB-lite"/>
    </source>
</evidence>
<organism evidence="2 3">
    <name type="scientific">Brassica cretica</name>
    <name type="common">Mustard</name>
    <dbReference type="NCBI Taxonomy" id="69181"/>
    <lineage>
        <taxon>Eukaryota</taxon>
        <taxon>Viridiplantae</taxon>
        <taxon>Streptophyta</taxon>
        <taxon>Embryophyta</taxon>
        <taxon>Tracheophyta</taxon>
        <taxon>Spermatophyta</taxon>
        <taxon>Magnoliopsida</taxon>
        <taxon>eudicotyledons</taxon>
        <taxon>Gunneridae</taxon>
        <taxon>Pentapetalae</taxon>
        <taxon>rosids</taxon>
        <taxon>malvids</taxon>
        <taxon>Brassicales</taxon>
        <taxon>Brassicaceae</taxon>
        <taxon>Brassiceae</taxon>
        <taxon>Brassica</taxon>
    </lineage>
</organism>
<dbReference type="EMBL" id="QGKV02001507">
    <property type="protein sequence ID" value="KAF3529986.1"/>
    <property type="molecule type" value="Genomic_DNA"/>
</dbReference>
<accession>A0ABQ7BCW1</accession>
<sequence>MIAETGMLMVGVLGLWARLVRKPLLEFTGEVIQVASEVMSRIGVPDTASYIPLSSSTNIASPLISRRSRRKHKSHSEDEEDSGSKETKGNDNWDAFQNLLLKDKDSDQETASCPLNMESEVVSKRELPSDDSFLVANGNEDWGRESSIKKLDAGENVRLMRRENNYDDDMMMNPGRGDESRSYSQAEMSVYSGKLRARNETEEDWFIRNQADTERDVKTFVGDDLHVTKRSERDVLTDDSFMIHSRVESQVEESRLRTEIMDSDVYGTTKQENSSAPEEINNRQEPDDLFMVLGREQDVTPAMVSWTPEIDFEANALAEEKRKNDLETAAKASEQTSDVKEKKLRVVRKDAKTRGASRPDPALKAKRAPWGSRAAATKTKSELEEERKKRMEELLIQRQKRIAAKSSGSNVSSPLASKKTPTGTKTVKTSNEKTPAEAVKAKLVLRSSTIERLAVARTAPKEPQQKPLTKRTSKPLGNKTEKPQDKKPSRKSPGLSRDPSLEIKETVEEESQSYLPVMQVDELPPAASSVDDFKDIKEMHSLPNETITNHQKVEDQTKIDDEEIVKKTSVCEDKQVTNNLCSEDVEEVKASPPKPVSPKKSVTFSETNMEEKYFFSPTVSETDVSTPPATEQDHSRKKWNSEETSPKATAKGFRKLLMFGRKK</sequence>
<protein>
    <submittedName>
        <fullName evidence="2">Uncharacterized protein</fullName>
    </submittedName>
</protein>
<feature type="region of interest" description="Disordered" evidence="1">
    <location>
        <begin position="323"/>
        <end position="440"/>
    </location>
</feature>
<gene>
    <name evidence="2" type="ORF">DY000_02038583</name>
</gene>
<comment type="caution">
    <text evidence="2">The sequence shown here is derived from an EMBL/GenBank/DDBJ whole genome shotgun (WGS) entry which is preliminary data.</text>
</comment>
<feature type="compositionally biased region" description="Basic and acidic residues" evidence="1">
    <location>
        <begin position="379"/>
        <end position="395"/>
    </location>
</feature>